<sequence>MDHPALHMNHTDGHRQVNHLVPGNNNRSLDNENQNVSDLFDLSNNISYLFAEGSAHNYASLIPNSGMSNYTYTTAGSSGDATQQSLATAINDFSTPSRIDDMQKTTSTATPARDTYANKEVRET</sequence>
<accession>A0A8H7UQK6</accession>
<name>A0A8H7UQK6_9FUNG</name>
<feature type="region of interest" description="Disordered" evidence="1">
    <location>
        <begin position="92"/>
        <end position="124"/>
    </location>
</feature>
<evidence type="ECO:0000313" key="3">
    <source>
        <dbReference type="Proteomes" id="UP000612746"/>
    </source>
</evidence>
<organism evidence="2 3">
    <name type="scientific">Umbelopsis vinacea</name>
    <dbReference type="NCBI Taxonomy" id="44442"/>
    <lineage>
        <taxon>Eukaryota</taxon>
        <taxon>Fungi</taxon>
        <taxon>Fungi incertae sedis</taxon>
        <taxon>Mucoromycota</taxon>
        <taxon>Mucoromycotina</taxon>
        <taxon>Umbelopsidomycetes</taxon>
        <taxon>Umbelopsidales</taxon>
        <taxon>Umbelopsidaceae</taxon>
        <taxon>Umbelopsis</taxon>
    </lineage>
</organism>
<dbReference type="AlphaFoldDB" id="A0A8H7UQK6"/>
<evidence type="ECO:0000313" key="2">
    <source>
        <dbReference type="EMBL" id="KAG2188393.1"/>
    </source>
</evidence>
<gene>
    <name evidence="2" type="ORF">INT44_001146</name>
</gene>
<comment type="caution">
    <text evidence="2">The sequence shown here is derived from an EMBL/GenBank/DDBJ whole genome shotgun (WGS) entry which is preliminary data.</text>
</comment>
<protein>
    <submittedName>
        <fullName evidence="2">Uncharacterized protein</fullName>
    </submittedName>
</protein>
<dbReference type="EMBL" id="JAEPRA010000002">
    <property type="protein sequence ID" value="KAG2188393.1"/>
    <property type="molecule type" value="Genomic_DNA"/>
</dbReference>
<keyword evidence="3" id="KW-1185">Reference proteome</keyword>
<dbReference type="Proteomes" id="UP000612746">
    <property type="component" value="Unassembled WGS sequence"/>
</dbReference>
<proteinExistence type="predicted"/>
<evidence type="ECO:0000256" key="1">
    <source>
        <dbReference type="SAM" id="MobiDB-lite"/>
    </source>
</evidence>
<reference evidence="2" key="1">
    <citation type="submission" date="2020-12" db="EMBL/GenBank/DDBJ databases">
        <title>Metabolic potential, ecology and presence of endohyphal bacteria is reflected in genomic diversity of Mucoromycotina.</title>
        <authorList>
            <person name="Muszewska A."/>
            <person name="Okrasinska A."/>
            <person name="Steczkiewicz K."/>
            <person name="Drgas O."/>
            <person name="Orlowska M."/>
            <person name="Perlinska-Lenart U."/>
            <person name="Aleksandrzak-Piekarczyk T."/>
            <person name="Szatraj K."/>
            <person name="Zielenkiewicz U."/>
            <person name="Pilsyk S."/>
            <person name="Malc E."/>
            <person name="Mieczkowski P."/>
            <person name="Kruszewska J.S."/>
            <person name="Biernat P."/>
            <person name="Pawlowska J."/>
        </authorList>
    </citation>
    <scope>NUCLEOTIDE SEQUENCE</scope>
    <source>
        <strain evidence="2">WA0000051536</strain>
    </source>
</reference>